<name>A0A9P1MXQ2_9PELO</name>
<dbReference type="GO" id="GO:0007052">
    <property type="term" value="P:mitotic spindle organization"/>
    <property type="evidence" value="ECO:0007669"/>
    <property type="project" value="TreeGrafter"/>
</dbReference>
<evidence type="ECO:0000256" key="9">
    <source>
        <dbReference type="SAM" id="Coils"/>
    </source>
</evidence>
<evidence type="ECO:0000256" key="6">
    <source>
        <dbReference type="ARBA" id="ARBA00023212"/>
    </source>
</evidence>
<dbReference type="InterPro" id="IPR036961">
    <property type="entry name" value="Kinesin_motor_dom_sf"/>
</dbReference>
<keyword evidence="6" id="KW-0206">Cytoskeleton</keyword>
<comment type="similarity">
    <text evidence="7 8">Belongs to the TRAFAC class myosin-kinesin ATPase superfamily. Kinesin family.</text>
</comment>
<evidence type="ECO:0000313" key="12">
    <source>
        <dbReference type="Proteomes" id="UP001152747"/>
    </source>
</evidence>
<evidence type="ECO:0000256" key="3">
    <source>
        <dbReference type="ARBA" id="ARBA00022741"/>
    </source>
</evidence>
<dbReference type="Gene3D" id="3.40.850.10">
    <property type="entry name" value="Kinesin motor domain"/>
    <property type="match status" value="1"/>
</dbReference>
<gene>
    <name evidence="11" type="ORF">CAMP_LOCUS5370</name>
</gene>
<keyword evidence="4 7" id="KW-0067">ATP-binding</keyword>
<keyword evidence="3 7" id="KW-0547">Nucleotide-binding</keyword>
<keyword evidence="2" id="KW-0963">Cytoplasm</keyword>
<evidence type="ECO:0000256" key="8">
    <source>
        <dbReference type="RuleBase" id="RU000394"/>
    </source>
</evidence>
<reference evidence="11" key="1">
    <citation type="submission" date="2022-11" db="EMBL/GenBank/DDBJ databases">
        <authorList>
            <person name="Kikuchi T."/>
        </authorList>
    </citation>
    <scope>NUCLEOTIDE SEQUENCE</scope>
    <source>
        <strain evidence="11">PS1010</strain>
    </source>
</reference>
<evidence type="ECO:0000256" key="2">
    <source>
        <dbReference type="ARBA" id="ARBA00022490"/>
    </source>
</evidence>
<dbReference type="GO" id="GO:0008017">
    <property type="term" value="F:microtubule binding"/>
    <property type="evidence" value="ECO:0007669"/>
    <property type="project" value="InterPro"/>
</dbReference>
<dbReference type="GO" id="GO:0005875">
    <property type="term" value="C:microtubule associated complex"/>
    <property type="evidence" value="ECO:0007669"/>
    <property type="project" value="TreeGrafter"/>
</dbReference>
<dbReference type="PROSITE" id="PS00411">
    <property type="entry name" value="KINESIN_MOTOR_1"/>
    <property type="match status" value="1"/>
</dbReference>
<dbReference type="InterPro" id="IPR001752">
    <property type="entry name" value="Kinesin_motor_dom"/>
</dbReference>
<evidence type="ECO:0000256" key="7">
    <source>
        <dbReference type="PROSITE-ProRule" id="PRU00283"/>
    </source>
</evidence>
<organism evidence="11 12">
    <name type="scientific">Caenorhabditis angaria</name>
    <dbReference type="NCBI Taxonomy" id="860376"/>
    <lineage>
        <taxon>Eukaryota</taxon>
        <taxon>Metazoa</taxon>
        <taxon>Ecdysozoa</taxon>
        <taxon>Nematoda</taxon>
        <taxon>Chromadorea</taxon>
        <taxon>Rhabditida</taxon>
        <taxon>Rhabditina</taxon>
        <taxon>Rhabditomorpha</taxon>
        <taxon>Rhabditoidea</taxon>
        <taxon>Rhabditidae</taxon>
        <taxon>Peloderinae</taxon>
        <taxon>Caenorhabditis</taxon>
    </lineage>
</organism>
<dbReference type="OrthoDB" id="3176171at2759"/>
<dbReference type="CDD" id="cd00106">
    <property type="entry name" value="KISc"/>
    <property type="match status" value="1"/>
</dbReference>
<comment type="caution">
    <text evidence="11">The sequence shown here is derived from an EMBL/GenBank/DDBJ whole genome shotgun (WGS) entry which is preliminary data.</text>
</comment>
<dbReference type="PROSITE" id="PS50067">
    <property type="entry name" value="KINESIN_MOTOR_2"/>
    <property type="match status" value="1"/>
</dbReference>
<evidence type="ECO:0000256" key="4">
    <source>
        <dbReference type="ARBA" id="ARBA00022840"/>
    </source>
</evidence>
<dbReference type="GO" id="GO:0051231">
    <property type="term" value="P:spindle elongation"/>
    <property type="evidence" value="ECO:0007669"/>
    <property type="project" value="TreeGrafter"/>
</dbReference>
<evidence type="ECO:0000256" key="1">
    <source>
        <dbReference type="ARBA" id="ARBA00004245"/>
    </source>
</evidence>
<dbReference type="SMART" id="SM00129">
    <property type="entry name" value="KISc"/>
    <property type="match status" value="1"/>
</dbReference>
<dbReference type="GO" id="GO:0005524">
    <property type="term" value="F:ATP binding"/>
    <property type="evidence" value="ECO:0007669"/>
    <property type="project" value="UniProtKB-UniRule"/>
</dbReference>
<dbReference type="GO" id="GO:0003777">
    <property type="term" value="F:microtubule motor activity"/>
    <property type="evidence" value="ECO:0007669"/>
    <property type="project" value="InterPro"/>
</dbReference>
<dbReference type="InterPro" id="IPR027417">
    <property type="entry name" value="P-loop_NTPase"/>
</dbReference>
<evidence type="ECO:0000313" key="11">
    <source>
        <dbReference type="EMBL" id="CAI5442733.1"/>
    </source>
</evidence>
<evidence type="ECO:0000259" key="10">
    <source>
        <dbReference type="PROSITE" id="PS50067"/>
    </source>
</evidence>
<dbReference type="InterPro" id="IPR019821">
    <property type="entry name" value="Kinesin_motor_CS"/>
</dbReference>
<dbReference type="Pfam" id="PF00225">
    <property type="entry name" value="Kinesin"/>
    <property type="match status" value="1"/>
</dbReference>
<keyword evidence="5 9" id="KW-0175">Coiled coil</keyword>
<dbReference type="PRINTS" id="PR00380">
    <property type="entry name" value="KINESINHEAVY"/>
</dbReference>
<protein>
    <recommendedName>
        <fullName evidence="8">Kinesin-like protein</fullName>
    </recommendedName>
</protein>
<dbReference type="GO" id="GO:0005874">
    <property type="term" value="C:microtubule"/>
    <property type="evidence" value="ECO:0007669"/>
    <property type="project" value="UniProtKB-KW"/>
</dbReference>
<dbReference type="PANTHER" id="PTHR47969">
    <property type="entry name" value="CHROMOSOME-ASSOCIATED KINESIN KIF4A-RELATED"/>
    <property type="match status" value="1"/>
</dbReference>
<feature type="binding site" evidence="7">
    <location>
        <begin position="83"/>
        <end position="90"/>
    </location>
    <ligand>
        <name>ATP</name>
        <dbReference type="ChEBI" id="CHEBI:30616"/>
    </ligand>
</feature>
<comment type="subcellular location">
    <subcellularLocation>
        <location evidence="1">Cytoplasm</location>
        <location evidence="1">Cytoskeleton</location>
    </subcellularLocation>
</comment>
<evidence type="ECO:0000256" key="5">
    <source>
        <dbReference type="ARBA" id="ARBA00023054"/>
    </source>
</evidence>
<dbReference type="GO" id="GO:0007018">
    <property type="term" value="P:microtubule-based movement"/>
    <property type="evidence" value="ECO:0007669"/>
    <property type="project" value="InterPro"/>
</dbReference>
<accession>A0A9P1MXQ2</accession>
<feature type="coiled-coil region" evidence="9">
    <location>
        <begin position="334"/>
        <end position="361"/>
    </location>
</feature>
<keyword evidence="7 8" id="KW-0505">Motor protein</keyword>
<feature type="domain" description="Kinesin motor" evidence="10">
    <location>
        <begin position="4"/>
        <end position="326"/>
    </location>
</feature>
<dbReference type="AlphaFoldDB" id="A0A9P1MXQ2"/>
<dbReference type="InterPro" id="IPR027640">
    <property type="entry name" value="Kinesin-like_fam"/>
</dbReference>
<proteinExistence type="inferred from homology"/>
<dbReference type="Proteomes" id="UP001152747">
    <property type="component" value="Unassembled WGS sequence"/>
</dbReference>
<keyword evidence="8" id="KW-0493">Microtubule</keyword>
<dbReference type="SUPFAM" id="SSF52540">
    <property type="entry name" value="P-loop containing nucleoside triphosphate hydrolases"/>
    <property type="match status" value="1"/>
</dbReference>
<sequence length="572" mass="63460">METSLRVIVRARPMNAREMKEGAARCVEYFDATGQIVINGASTFAYDKVYPDTVDQETIYTQSAHPMLDHVFGGFNATILAYGQTGSGKTYTMGTEDSDGTDELRRGIIPRLVDNLFKRIDDSTVPEAYKVTVSMYEIYGDHIYDLLRPDKVKLTVHGDEKSCKIVNLTSVPVSDLKGALKQLEIGCHYRTKASTAMNAMSSRSHAVFTILLEKAAVPSDESSFAAKLQLVDLAGSERLKKTEAAGHVMREGISINGGLLILSQVITALVTKQSYVPYRTSALTRVLQDSLGGNSYTIFLACISPADTNAQETLSTLRYADRAKQIKNKPIINKNPKAEEISALRAQIKRLEKENSDLKKGIAPSTAAPEQISNTVEILALKDELIKKDEDIRNKCITLSDCIVRLNAVTNKNVRLESEKSKLATALTGVKQILENEEMLEPSDVIHLVSQLVGSEIETTLIGDDENIDETQVGMDESIYDAERLPELQTQLDAIEKEIALKDANREKELETQKEFIEAMQQREEERTQLAVKVGELEGEIAKLKNETRKVNVASKLAEERRQKVERVGKTT</sequence>
<keyword evidence="12" id="KW-1185">Reference proteome</keyword>
<dbReference type="EMBL" id="CANHGI010000002">
    <property type="protein sequence ID" value="CAI5442733.1"/>
    <property type="molecule type" value="Genomic_DNA"/>
</dbReference>
<feature type="coiled-coil region" evidence="9">
    <location>
        <begin position="485"/>
        <end position="554"/>
    </location>
</feature>
<dbReference type="PANTHER" id="PTHR47969:SF15">
    <property type="entry name" value="CHROMOSOME-ASSOCIATED KINESIN KIF4A-RELATED"/>
    <property type="match status" value="1"/>
</dbReference>